<dbReference type="InterPro" id="IPR036425">
    <property type="entry name" value="MoaB/Mog-like_dom_sf"/>
</dbReference>
<accession>A0ABD1MDX8</accession>
<evidence type="ECO:0000313" key="1">
    <source>
        <dbReference type="EMBL" id="KAL2333996.1"/>
    </source>
</evidence>
<reference evidence="1 2" key="1">
    <citation type="submission" date="2024-08" db="EMBL/GenBank/DDBJ databases">
        <title>Insights into the chromosomal genome structure of Flemingia macrophylla.</title>
        <authorList>
            <person name="Ding Y."/>
            <person name="Zhao Y."/>
            <person name="Bi W."/>
            <person name="Wu M."/>
            <person name="Zhao G."/>
            <person name="Gong Y."/>
            <person name="Li W."/>
            <person name="Zhang P."/>
        </authorList>
    </citation>
    <scope>NUCLEOTIDE SEQUENCE [LARGE SCALE GENOMIC DNA]</scope>
    <source>
        <strain evidence="1">DYQJB</strain>
        <tissue evidence="1">Leaf</tissue>
    </source>
</reference>
<dbReference type="EMBL" id="JBGMDY010000005">
    <property type="protein sequence ID" value="KAL2333996.1"/>
    <property type="molecule type" value="Genomic_DNA"/>
</dbReference>
<dbReference type="AlphaFoldDB" id="A0ABD1MDX8"/>
<protein>
    <submittedName>
        <fullName evidence="1">Uncharacterized protein</fullName>
    </submittedName>
</protein>
<proteinExistence type="predicted"/>
<dbReference type="Gene3D" id="3.40.980.10">
    <property type="entry name" value="MoaB/Mog-like domain"/>
    <property type="match status" value="1"/>
</dbReference>
<gene>
    <name evidence="1" type="ORF">Fmac_015209</name>
</gene>
<evidence type="ECO:0000313" key="2">
    <source>
        <dbReference type="Proteomes" id="UP001603857"/>
    </source>
</evidence>
<comment type="caution">
    <text evidence="1">The sequence shown here is derived from an EMBL/GenBank/DDBJ whole genome shotgun (WGS) entry which is preliminary data.</text>
</comment>
<name>A0ABD1MDX8_9FABA</name>
<organism evidence="1 2">
    <name type="scientific">Flemingia macrophylla</name>
    <dbReference type="NCBI Taxonomy" id="520843"/>
    <lineage>
        <taxon>Eukaryota</taxon>
        <taxon>Viridiplantae</taxon>
        <taxon>Streptophyta</taxon>
        <taxon>Embryophyta</taxon>
        <taxon>Tracheophyta</taxon>
        <taxon>Spermatophyta</taxon>
        <taxon>Magnoliopsida</taxon>
        <taxon>eudicotyledons</taxon>
        <taxon>Gunneridae</taxon>
        <taxon>Pentapetalae</taxon>
        <taxon>rosids</taxon>
        <taxon>fabids</taxon>
        <taxon>Fabales</taxon>
        <taxon>Fabaceae</taxon>
        <taxon>Papilionoideae</taxon>
        <taxon>50 kb inversion clade</taxon>
        <taxon>NPAAA clade</taxon>
        <taxon>indigoferoid/millettioid clade</taxon>
        <taxon>Phaseoleae</taxon>
        <taxon>Flemingia</taxon>
    </lineage>
</organism>
<sequence>MVPARLGTGFTSRDLTPETTKSLIEKKTLDIPHDHACLNSISSKQIAPDHIVKFDWVLKKMAEPYGYEFGVFMNGED</sequence>
<dbReference type="Proteomes" id="UP001603857">
    <property type="component" value="Unassembled WGS sequence"/>
</dbReference>
<keyword evidence="2" id="KW-1185">Reference proteome</keyword>